<keyword evidence="5 9" id="KW-0460">Magnesium</keyword>
<comment type="subcellular location">
    <subcellularLocation>
        <location evidence="9">Cell membrane</location>
        <topology evidence="9">Multi-pass membrane protein</topology>
    </subcellularLocation>
    <subcellularLocation>
        <location evidence="1">Membrane</location>
        <topology evidence="1">Multi-pass membrane protein</topology>
    </subcellularLocation>
</comment>
<evidence type="ECO:0000256" key="2">
    <source>
        <dbReference type="ARBA" id="ARBA00009749"/>
    </source>
</evidence>
<dbReference type="EMBL" id="JASJOT010000003">
    <property type="protein sequence ID" value="MDJ1492775.1"/>
    <property type="molecule type" value="Genomic_DNA"/>
</dbReference>
<evidence type="ECO:0000313" key="12">
    <source>
        <dbReference type="EMBL" id="MDJ1492775.1"/>
    </source>
</evidence>
<dbReference type="Gene3D" id="3.10.580.10">
    <property type="entry name" value="CBS-domain"/>
    <property type="match status" value="1"/>
</dbReference>
<dbReference type="SUPFAM" id="SSF158791">
    <property type="entry name" value="MgtE N-terminal domain-like"/>
    <property type="match status" value="1"/>
</dbReference>
<evidence type="ECO:0000256" key="3">
    <source>
        <dbReference type="ARBA" id="ARBA00022448"/>
    </source>
</evidence>
<dbReference type="Gene3D" id="1.25.60.10">
    <property type="entry name" value="MgtE N-terminal domain-like"/>
    <property type="match status" value="1"/>
</dbReference>
<evidence type="ECO:0000256" key="9">
    <source>
        <dbReference type="RuleBase" id="RU362011"/>
    </source>
</evidence>
<proteinExistence type="inferred from homology"/>
<evidence type="ECO:0000313" key="11">
    <source>
        <dbReference type="EMBL" id="MDJ1479431.1"/>
    </source>
</evidence>
<comment type="similarity">
    <text evidence="2 9">Belongs to the SLC41A transporter family.</text>
</comment>
<evidence type="ECO:0000259" key="10">
    <source>
        <dbReference type="PROSITE" id="PS51371"/>
    </source>
</evidence>
<dbReference type="InterPro" id="IPR006667">
    <property type="entry name" value="SLC41_membr_dom"/>
</dbReference>
<dbReference type="Gene3D" id="1.10.357.20">
    <property type="entry name" value="SLC41 divalent cation transporters, integral membrane domain"/>
    <property type="match status" value="1"/>
</dbReference>
<keyword evidence="9" id="KW-1003">Cell membrane</keyword>
<evidence type="ECO:0000313" key="13">
    <source>
        <dbReference type="Proteomes" id="UP001228581"/>
    </source>
</evidence>
<dbReference type="GO" id="GO:0046872">
    <property type="term" value="F:metal ion binding"/>
    <property type="evidence" value="ECO:0007669"/>
    <property type="project" value="UniProtKB-KW"/>
</dbReference>
<keyword evidence="3 9" id="KW-0813">Transport</keyword>
<dbReference type="GO" id="GO:0005886">
    <property type="term" value="C:plasma membrane"/>
    <property type="evidence" value="ECO:0007669"/>
    <property type="project" value="UniProtKB-SubCell"/>
</dbReference>
<feature type="transmembrane region" description="Helical" evidence="9">
    <location>
        <begin position="389"/>
        <end position="409"/>
    </location>
</feature>
<dbReference type="SMART" id="SM00924">
    <property type="entry name" value="MgtE_N"/>
    <property type="match status" value="1"/>
</dbReference>
<dbReference type="Proteomes" id="UP001241110">
    <property type="component" value="Unassembled WGS sequence"/>
</dbReference>
<dbReference type="InterPro" id="IPR036739">
    <property type="entry name" value="SLC41_membr_dom_sf"/>
</dbReference>
<dbReference type="InterPro" id="IPR006668">
    <property type="entry name" value="Mg_transptr_MgtE_intracell_dom"/>
</dbReference>
<dbReference type="GO" id="GO:0015095">
    <property type="term" value="F:magnesium ion transmembrane transporter activity"/>
    <property type="evidence" value="ECO:0007669"/>
    <property type="project" value="UniProtKB-UniRule"/>
</dbReference>
<name>A0AAE3U4M5_9BACT</name>
<dbReference type="Pfam" id="PF03448">
    <property type="entry name" value="MgtE_N"/>
    <property type="match status" value="1"/>
</dbReference>
<comment type="function">
    <text evidence="9">Acts as a magnesium transporter.</text>
</comment>
<evidence type="ECO:0000256" key="1">
    <source>
        <dbReference type="ARBA" id="ARBA00004141"/>
    </source>
</evidence>
<reference evidence="11 13" key="1">
    <citation type="submission" date="2023-05" db="EMBL/GenBank/DDBJ databases">
        <authorList>
            <person name="Zhang X."/>
        </authorList>
    </citation>
    <scope>NUCLEOTIDE SEQUENCE</scope>
    <source>
        <strain evidence="12 13">DM2B3-1</strain>
        <strain evidence="11">YF14B1</strain>
    </source>
</reference>
<dbReference type="Proteomes" id="UP001228581">
    <property type="component" value="Unassembled WGS sequence"/>
</dbReference>
<feature type="transmembrane region" description="Helical" evidence="9">
    <location>
        <begin position="361"/>
        <end position="382"/>
    </location>
</feature>
<dbReference type="PANTHER" id="PTHR43773">
    <property type="entry name" value="MAGNESIUM TRANSPORTER MGTE"/>
    <property type="match status" value="1"/>
</dbReference>
<evidence type="ECO:0000256" key="7">
    <source>
        <dbReference type="ARBA" id="ARBA00023136"/>
    </source>
</evidence>
<comment type="subunit">
    <text evidence="9">Homodimer.</text>
</comment>
<keyword evidence="9" id="KW-0479">Metal-binding</keyword>
<dbReference type="SMART" id="SM00116">
    <property type="entry name" value="CBS"/>
    <property type="match status" value="2"/>
</dbReference>
<dbReference type="Pfam" id="PF00571">
    <property type="entry name" value="CBS"/>
    <property type="match status" value="2"/>
</dbReference>
<evidence type="ECO:0000256" key="5">
    <source>
        <dbReference type="ARBA" id="ARBA00022842"/>
    </source>
</evidence>
<dbReference type="SUPFAM" id="SSF161093">
    <property type="entry name" value="MgtE membrane domain-like"/>
    <property type="match status" value="1"/>
</dbReference>
<evidence type="ECO:0000313" key="14">
    <source>
        <dbReference type="Proteomes" id="UP001241110"/>
    </source>
</evidence>
<feature type="domain" description="CBS" evidence="10">
    <location>
        <begin position="205"/>
        <end position="263"/>
    </location>
</feature>
<keyword evidence="8" id="KW-0129">CBS domain</keyword>
<evidence type="ECO:0000256" key="4">
    <source>
        <dbReference type="ARBA" id="ARBA00022692"/>
    </source>
</evidence>
<protein>
    <recommendedName>
        <fullName evidence="9">Magnesium transporter MgtE</fullName>
    </recommendedName>
</protein>
<dbReference type="EMBL" id="JASJOS010000001">
    <property type="protein sequence ID" value="MDJ1479431.1"/>
    <property type="molecule type" value="Genomic_DNA"/>
</dbReference>
<sequence>MAFELTQDYLDLLIDAIETHDDDFLRQAMDELYPADIAALLYEFPTDEYAQYIIAILDEETAAQVINNLAPNWREDFLKAFSTETIAQFISYLDSDDAADILNEQPTRTKEEVLALLEDREKARYIIDLLHYEEDTAGGLMAKELVKANIKWTVTQTVDEIRRQAEKVEKVNSVYVVDDNNVLRGRVSLKKIVLSRVSTKVADIYEDDVVSVDSHQSAEEVADIMQRYDLESVPVVNVNGRLLGRITIDDIVDVITEQAEQDRQAMTGLSGDIEEDDTVWASVKARLPWQIIGMAGGLLAAWLTDMIGKPVLGAVGALAYFMTLIAGTGGNVGVQSSSVILQSLASPSVVEQSVIRRLLKVFSIGMLNGALLSMVLFLVIYGATRDLKLSIVVSISILAVVLLASFMGTVTPLVLDRFGVNPAVASGPFITTANDLLGLTVYFFTAKLLYSL</sequence>
<dbReference type="PANTHER" id="PTHR43773:SF1">
    <property type="entry name" value="MAGNESIUM TRANSPORTER MGTE"/>
    <property type="match status" value="1"/>
</dbReference>
<feature type="transmembrane region" description="Helical" evidence="9">
    <location>
        <begin position="311"/>
        <end position="334"/>
    </location>
</feature>
<evidence type="ECO:0000256" key="6">
    <source>
        <dbReference type="ARBA" id="ARBA00022989"/>
    </source>
</evidence>
<feature type="transmembrane region" description="Helical" evidence="9">
    <location>
        <begin position="429"/>
        <end position="450"/>
    </location>
</feature>
<keyword evidence="4 9" id="KW-0812">Transmembrane</keyword>
<keyword evidence="6 9" id="KW-1133">Transmembrane helix</keyword>
<dbReference type="InterPro" id="IPR000644">
    <property type="entry name" value="CBS_dom"/>
</dbReference>
<dbReference type="NCBIfam" id="TIGR00400">
    <property type="entry name" value="mgtE"/>
    <property type="match status" value="1"/>
</dbReference>
<dbReference type="SUPFAM" id="SSF54631">
    <property type="entry name" value="CBS-domain pair"/>
    <property type="match status" value="1"/>
</dbReference>
<dbReference type="RefSeq" id="WP_313975601.1">
    <property type="nucleotide sequence ID" value="NZ_JASJOR010000027.1"/>
</dbReference>
<dbReference type="InterPro" id="IPR046342">
    <property type="entry name" value="CBS_dom_sf"/>
</dbReference>
<dbReference type="AlphaFoldDB" id="A0AAE3U4M5"/>
<dbReference type="InterPro" id="IPR006669">
    <property type="entry name" value="MgtE_transporter"/>
</dbReference>
<feature type="transmembrane region" description="Helical" evidence="9">
    <location>
        <begin position="287"/>
        <end position="304"/>
    </location>
</feature>
<keyword evidence="7 9" id="KW-0472">Membrane</keyword>
<comment type="caution">
    <text evidence="11">The sequence shown here is derived from an EMBL/GenBank/DDBJ whole genome shotgun (WGS) entry which is preliminary data.</text>
</comment>
<keyword evidence="13" id="KW-1185">Reference proteome</keyword>
<dbReference type="InterPro" id="IPR038076">
    <property type="entry name" value="MgtE_N_sf"/>
</dbReference>
<evidence type="ECO:0000256" key="8">
    <source>
        <dbReference type="PROSITE-ProRule" id="PRU00703"/>
    </source>
</evidence>
<organism evidence="11 14">
    <name type="scientific">Xanthocytophaga flava</name>
    <dbReference type="NCBI Taxonomy" id="3048013"/>
    <lineage>
        <taxon>Bacteria</taxon>
        <taxon>Pseudomonadati</taxon>
        <taxon>Bacteroidota</taxon>
        <taxon>Cytophagia</taxon>
        <taxon>Cytophagales</taxon>
        <taxon>Rhodocytophagaceae</taxon>
        <taxon>Xanthocytophaga</taxon>
    </lineage>
</organism>
<dbReference type="PROSITE" id="PS51371">
    <property type="entry name" value="CBS"/>
    <property type="match status" value="1"/>
</dbReference>
<gene>
    <name evidence="11" type="primary">mgtE</name>
    <name evidence="11" type="ORF">QNI16_02975</name>
    <name evidence="12" type="ORF">QNI19_07515</name>
</gene>
<dbReference type="CDD" id="cd04606">
    <property type="entry name" value="CBS_pair_Mg_transporter"/>
    <property type="match status" value="1"/>
</dbReference>
<dbReference type="Pfam" id="PF01769">
    <property type="entry name" value="MgtE"/>
    <property type="match status" value="1"/>
</dbReference>
<accession>A0AAE3U4M5</accession>